<dbReference type="AlphaFoldDB" id="A0AAE1DXK2"/>
<reference evidence="1" key="1">
    <citation type="journal article" date="2023" name="G3 (Bethesda)">
        <title>A reference genome for the long-term kleptoplast-retaining sea slug Elysia crispata morphotype clarki.</title>
        <authorList>
            <person name="Eastman K.E."/>
            <person name="Pendleton A.L."/>
            <person name="Shaikh M.A."/>
            <person name="Suttiyut T."/>
            <person name="Ogas R."/>
            <person name="Tomko P."/>
            <person name="Gavelis G."/>
            <person name="Widhalm J.R."/>
            <person name="Wisecaver J.H."/>
        </authorList>
    </citation>
    <scope>NUCLEOTIDE SEQUENCE</scope>
    <source>
        <strain evidence="1">ECLA1</strain>
    </source>
</reference>
<organism evidence="1 2">
    <name type="scientific">Elysia crispata</name>
    <name type="common">lettuce slug</name>
    <dbReference type="NCBI Taxonomy" id="231223"/>
    <lineage>
        <taxon>Eukaryota</taxon>
        <taxon>Metazoa</taxon>
        <taxon>Spiralia</taxon>
        <taxon>Lophotrochozoa</taxon>
        <taxon>Mollusca</taxon>
        <taxon>Gastropoda</taxon>
        <taxon>Heterobranchia</taxon>
        <taxon>Euthyneura</taxon>
        <taxon>Panpulmonata</taxon>
        <taxon>Sacoglossa</taxon>
        <taxon>Placobranchoidea</taxon>
        <taxon>Plakobranchidae</taxon>
        <taxon>Elysia</taxon>
    </lineage>
</organism>
<proteinExistence type="predicted"/>
<gene>
    <name evidence="1" type="ORF">RRG08_057995</name>
</gene>
<sequence length="136" mass="14811">MPITCIITWGGVSSSNLYLPYANHVCYHMGWSLQVKPLSSLCQSRVLSHGVESPAPTSIFPMLITCVITWGGVSSSNLYLPYANHVCYHMGWSLQVKPLSSLCQSRVLSHAVESPAPSSIFPMPITCVITWGGVSR</sequence>
<dbReference type="EMBL" id="JAWDGP010001946">
    <property type="protein sequence ID" value="KAK3786719.1"/>
    <property type="molecule type" value="Genomic_DNA"/>
</dbReference>
<accession>A0AAE1DXK2</accession>
<protein>
    <submittedName>
        <fullName evidence="1">Uncharacterized protein</fullName>
    </submittedName>
</protein>
<name>A0AAE1DXK2_9GAST</name>
<comment type="caution">
    <text evidence="1">The sequence shown here is derived from an EMBL/GenBank/DDBJ whole genome shotgun (WGS) entry which is preliminary data.</text>
</comment>
<evidence type="ECO:0000313" key="2">
    <source>
        <dbReference type="Proteomes" id="UP001283361"/>
    </source>
</evidence>
<evidence type="ECO:0000313" key="1">
    <source>
        <dbReference type="EMBL" id="KAK3786719.1"/>
    </source>
</evidence>
<keyword evidence="2" id="KW-1185">Reference proteome</keyword>
<dbReference type="Proteomes" id="UP001283361">
    <property type="component" value="Unassembled WGS sequence"/>
</dbReference>